<evidence type="ECO:0000313" key="6">
    <source>
        <dbReference type="EMBL" id="SSW66688.1"/>
    </source>
</evidence>
<dbReference type="Pfam" id="PF12399">
    <property type="entry name" value="BCA_ABC_TP_C"/>
    <property type="match status" value="1"/>
</dbReference>
<dbReference type="GO" id="GO:1903805">
    <property type="term" value="P:L-valine import across plasma membrane"/>
    <property type="evidence" value="ECO:0007669"/>
    <property type="project" value="TreeGrafter"/>
</dbReference>
<dbReference type="InterPro" id="IPR003593">
    <property type="entry name" value="AAA+_ATPase"/>
</dbReference>
<accession>A0A446CFT3</accession>
<dbReference type="EC" id="3.6.3.25" evidence="6"/>
<dbReference type="Proteomes" id="UP000289465">
    <property type="component" value="Unassembled WGS sequence"/>
</dbReference>
<protein>
    <submittedName>
        <fullName evidence="6">Sulfate/thiosulfate import ATP-binding protein CysA</fullName>
        <ecNumber evidence="6">3.6.3.25</ecNumber>
    </submittedName>
</protein>
<evidence type="ECO:0000259" key="5">
    <source>
        <dbReference type="PROSITE" id="PS50893"/>
    </source>
</evidence>
<dbReference type="GO" id="GO:0005304">
    <property type="term" value="F:L-valine transmembrane transporter activity"/>
    <property type="evidence" value="ECO:0007669"/>
    <property type="project" value="TreeGrafter"/>
</dbReference>
<dbReference type="GO" id="GO:0015188">
    <property type="term" value="F:L-isoleucine transmembrane transporter activity"/>
    <property type="evidence" value="ECO:0007669"/>
    <property type="project" value="TreeGrafter"/>
</dbReference>
<dbReference type="GO" id="GO:0005886">
    <property type="term" value="C:plasma membrane"/>
    <property type="evidence" value="ECO:0007669"/>
    <property type="project" value="TreeGrafter"/>
</dbReference>
<dbReference type="InterPro" id="IPR027417">
    <property type="entry name" value="P-loop_NTPase"/>
</dbReference>
<dbReference type="EMBL" id="UFQC01000010">
    <property type="protein sequence ID" value="SSW66688.1"/>
    <property type="molecule type" value="Genomic_DNA"/>
</dbReference>
<dbReference type="GO" id="GO:0015808">
    <property type="term" value="P:L-alanine transport"/>
    <property type="evidence" value="ECO:0007669"/>
    <property type="project" value="TreeGrafter"/>
</dbReference>
<evidence type="ECO:0000256" key="2">
    <source>
        <dbReference type="ARBA" id="ARBA00022475"/>
    </source>
</evidence>
<name>A0A446CFT3_9BURK</name>
<dbReference type="SUPFAM" id="SSF52540">
    <property type="entry name" value="P-loop containing nucleoside triphosphate hydrolases"/>
    <property type="match status" value="1"/>
</dbReference>
<dbReference type="InterPro" id="IPR003439">
    <property type="entry name" value="ABC_transporter-like_ATP-bd"/>
</dbReference>
<dbReference type="SMART" id="SM00382">
    <property type="entry name" value="AAA"/>
    <property type="match status" value="1"/>
</dbReference>
<keyword evidence="4 6" id="KW-0067">ATP-binding</keyword>
<dbReference type="GO" id="GO:0016887">
    <property type="term" value="F:ATP hydrolysis activity"/>
    <property type="evidence" value="ECO:0007669"/>
    <property type="project" value="InterPro"/>
</dbReference>
<sequence>MALLELDRVSVSFAGLNALTDVSFTLEAGQIRAIIGPNGAGKSTLFNAITGYIPAHAGTVRFAGRDVRGMLPHRISALGMRRTFQNGGAFASMTVLENVLSGLSQQTASSAIGLLFGLPKARAAERQALARAHALLDLMDIAALADRKTADLSSGQQRIVEITRALAAKADLLLLDEPAVGLSASERDHLMRVLRGLAADGIAILLVEHTIDLVMAVSDCIAVLNYGQLIADGKPEAIRSHPAVLEAYLGKH</sequence>
<proteinExistence type="predicted"/>
<gene>
    <name evidence="6" type="primary">cysA_3</name>
    <name evidence="6" type="ORF">AVE30378_02227</name>
</gene>
<dbReference type="GO" id="GO:1903806">
    <property type="term" value="P:L-isoleucine import across plasma membrane"/>
    <property type="evidence" value="ECO:0007669"/>
    <property type="project" value="TreeGrafter"/>
</dbReference>
<dbReference type="PROSITE" id="PS50893">
    <property type="entry name" value="ABC_TRANSPORTER_2"/>
    <property type="match status" value="1"/>
</dbReference>
<dbReference type="InterPro" id="IPR051120">
    <property type="entry name" value="ABC_AA/LPS_Transport"/>
</dbReference>
<dbReference type="GO" id="GO:0042941">
    <property type="term" value="P:D-alanine transmembrane transport"/>
    <property type="evidence" value="ECO:0007669"/>
    <property type="project" value="TreeGrafter"/>
</dbReference>
<keyword evidence="3" id="KW-0547">Nucleotide-binding</keyword>
<dbReference type="PANTHER" id="PTHR45772:SF7">
    <property type="entry name" value="AMINO ACID ABC TRANSPORTER ATP-BINDING PROTEIN"/>
    <property type="match status" value="1"/>
</dbReference>
<keyword evidence="6" id="KW-0378">Hydrolase</keyword>
<dbReference type="InterPro" id="IPR032823">
    <property type="entry name" value="BCA_ABC_TP_C"/>
</dbReference>
<keyword evidence="1" id="KW-0813">Transport</keyword>
<dbReference type="CDD" id="cd03219">
    <property type="entry name" value="ABC_Mj1267_LivG_branched"/>
    <property type="match status" value="1"/>
</dbReference>
<dbReference type="Pfam" id="PF00005">
    <property type="entry name" value="ABC_tran"/>
    <property type="match status" value="1"/>
</dbReference>
<dbReference type="GO" id="GO:0015192">
    <property type="term" value="F:L-phenylalanine transmembrane transporter activity"/>
    <property type="evidence" value="ECO:0007669"/>
    <property type="project" value="TreeGrafter"/>
</dbReference>
<feature type="domain" description="ABC transporter" evidence="5">
    <location>
        <begin position="4"/>
        <end position="251"/>
    </location>
</feature>
<dbReference type="AlphaFoldDB" id="A0A446CFT3"/>
<dbReference type="PANTHER" id="PTHR45772">
    <property type="entry name" value="CONSERVED COMPONENT OF ABC TRANSPORTER FOR NATURAL AMINO ACIDS-RELATED"/>
    <property type="match status" value="1"/>
</dbReference>
<keyword evidence="2" id="KW-0472">Membrane</keyword>
<organism evidence="6 7">
    <name type="scientific">Achromobacter veterisilvae</name>
    <dbReference type="NCBI Taxonomy" id="2069367"/>
    <lineage>
        <taxon>Bacteria</taxon>
        <taxon>Pseudomonadati</taxon>
        <taxon>Pseudomonadota</taxon>
        <taxon>Betaproteobacteria</taxon>
        <taxon>Burkholderiales</taxon>
        <taxon>Alcaligenaceae</taxon>
        <taxon>Achromobacter</taxon>
    </lineage>
</organism>
<dbReference type="FunFam" id="3.40.50.300:FF:000421">
    <property type="entry name" value="Branched-chain amino acid ABC transporter ATP-binding protein"/>
    <property type="match status" value="1"/>
</dbReference>
<dbReference type="RefSeq" id="WP_129240933.1">
    <property type="nucleotide sequence ID" value="NZ_UFQC01000010.1"/>
</dbReference>
<reference evidence="6 7" key="1">
    <citation type="submission" date="2018-07" db="EMBL/GenBank/DDBJ databases">
        <authorList>
            <person name="Peeters C."/>
        </authorList>
    </citation>
    <scope>NUCLEOTIDE SEQUENCE [LARGE SCALE GENOMIC DNA]</scope>
    <source>
        <strain evidence="6 7">LMG 30378</strain>
    </source>
</reference>
<evidence type="ECO:0000256" key="4">
    <source>
        <dbReference type="ARBA" id="ARBA00022840"/>
    </source>
</evidence>
<keyword evidence="2" id="KW-1003">Cell membrane</keyword>
<evidence type="ECO:0000256" key="3">
    <source>
        <dbReference type="ARBA" id="ARBA00022741"/>
    </source>
</evidence>
<evidence type="ECO:0000256" key="1">
    <source>
        <dbReference type="ARBA" id="ARBA00022448"/>
    </source>
</evidence>
<dbReference type="Gene3D" id="3.40.50.300">
    <property type="entry name" value="P-loop containing nucleotide triphosphate hydrolases"/>
    <property type="match status" value="1"/>
</dbReference>
<dbReference type="GO" id="GO:0005524">
    <property type="term" value="F:ATP binding"/>
    <property type="evidence" value="ECO:0007669"/>
    <property type="project" value="UniProtKB-KW"/>
</dbReference>
<evidence type="ECO:0000313" key="7">
    <source>
        <dbReference type="Proteomes" id="UP000289465"/>
    </source>
</evidence>
<dbReference type="OrthoDB" id="5291558at2"/>